<dbReference type="EMBL" id="SLWS01000007">
    <property type="protein sequence ID" value="TCO55708.1"/>
    <property type="molecule type" value="Genomic_DNA"/>
</dbReference>
<name>A0A4R2JFS0_9PSEU</name>
<dbReference type="Proteomes" id="UP000295680">
    <property type="component" value="Unassembled WGS sequence"/>
</dbReference>
<evidence type="ECO:0000313" key="2">
    <source>
        <dbReference type="Proteomes" id="UP000295680"/>
    </source>
</evidence>
<dbReference type="RefSeq" id="WP_207926300.1">
    <property type="nucleotide sequence ID" value="NZ_SLWS01000007.1"/>
</dbReference>
<comment type="caution">
    <text evidence="1">The sequence shown here is derived from an EMBL/GenBank/DDBJ whole genome shotgun (WGS) entry which is preliminary data.</text>
</comment>
<organism evidence="1 2">
    <name type="scientific">Actinocrispum wychmicini</name>
    <dbReference type="NCBI Taxonomy" id="1213861"/>
    <lineage>
        <taxon>Bacteria</taxon>
        <taxon>Bacillati</taxon>
        <taxon>Actinomycetota</taxon>
        <taxon>Actinomycetes</taxon>
        <taxon>Pseudonocardiales</taxon>
        <taxon>Pseudonocardiaceae</taxon>
        <taxon>Actinocrispum</taxon>
    </lineage>
</organism>
<accession>A0A4R2JFS0</accession>
<reference evidence="1 2" key="1">
    <citation type="submission" date="2019-03" db="EMBL/GenBank/DDBJ databases">
        <title>Genomic Encyclopedia of Type Strains, Phase IV (KMG-IV): sequencing the most valuable type-strain genomes for metagenomic binning, comparative biology and taxonomic classification.</title>
        <authorList>
            <person name="Goeker M."/>
        </authorList>
    </citation>
    <scope>NUCLEOTIDE SEQUENCE [LARGE SCALE GENOMIC DNA]</scope>
    <source>
        <strain evidence="1 2">DSM 45934</strain>
    </source>
</reference>
<keyword evidence="2" id="KW-1185">Reference proteome</keyword>
<sequence>MLRLLPTTGRGKDIEILVLRYQIGVLQRQLGDTRVRFGQVDRVLLAALLYRLPRRTLRRLRLRVRPDTILRWHRDLLRQRHATPGRSTYSAAIPTRCTRPRHIDSSPPPTRMGMPAEVAHHADGARAGYLEVGRADKARGLEPPAPQH</sequence>
<gene>
    <name evidence="1" type="ORF">EV192_107130</name>
</gene>
<proteinExistence type="predicted"/>
<dbReference type="AlphaFoldDB" id="A0A4R2JFS0"/>
<evidence type="ECO:0000313" key="1">
    <source>
        <dbReference type="EMBL" id="TCO55708.1"/>
    </source>
</evidence>
<protein>
    <submittedName>
        <fullName evidence="1">Uncharacterized protein</fullName>
    </submittedName>
</protein>